<feature type="domain" description="XPG-I" evidence="8">
    <location>
        <begin position="442"/>
        <end position="512"/>
    </location>
</feature>
<dbReference type="STRING" id="139825.A0A401H2U5"/>
<keyword evidence="2" id="KW-0540">Nuclease</keyword>
<comment type="caution">
    <text evidence="10">The sequence shown here is derived from an EMBL/GenBank/DDBJ whole genome shotgun (WGS) entry which is preliminary data.</text>
</comment>
<dbReference type="SMART" id="SM00279">
    <property type="entry name" value="HhH2"/>
    <property type="match status" value="1"/>
</dbReference>
<evidence type="ECO:0000259" key="9">
    <source>
        <dbReference type="SMART" id="SM00485"/>
    </source>
</evidence>
<keyword evidence="4" id="KW-0255">Endonuclease</keyword>
<dbReference type="InterPro" id="IPR006086">
    <property type="entry name" value="XPG-I_dom"/>
</dbReference>
<accession>A0A401H2U5</accession>
<dbReference type="GO" id="GO:0005634">
    <property type="term" value="C:nucleus"/>
    <property type="evidence" value="ECO:0007669"/>
    <property type="project" value="TreeGrafter"/>
</dbReference>
<dbReference type="CDD" id="cd09897">
    <property type="entry name" value="H3TH_FEN1-XPG-like"/>
    <property type="match status" value="1"/>
</dbReference>
<evidence type="ECO:0000256" key="5">
    <source>
        <dbReference type="ARBA" id="ARBA00022801"/>
    </source>
</evidence>
<dbReference type="SUPFAM" id="SSF47807">
    <property type="entry name" value="5' to 3' exonuclease, C-terminal subdomain"/>
    <property type="match status" value="1"/>
</dbReference>
<dbReference type="Gene3D" id="3.40.50.1010">
    <property type="entry name" value="5'-nuclease"/>
    <property type="match status" value="2"/>
</dbReference>
<evidence type="ECO:0000256" key="4">
    <source>
        <dbReference type="ARBA" id="ARBA00022759"/>
    </source>
</evidence>
<evidence type="ECO:0000256" key="7">
    <source>
        <dbReference type="SAM" id="MobiDB-lite"/>
    </source>
</evidence>
<dbReference type="RefSeq" id="XP_027619641.1">
    <property type="nucleotide sequence ID" value="XM_027763840.1"/>
</dbReference>
<dbReference type="SMART" id="SM00484">
    <property type="entry name" value="XPGI"/>
    <property type="match status" value="1"/>
</dbReference>
<evidence type="ECO:0000256" key="1">
    <source>
        <dbReference type="ARBA" id="ARBA00001946"/>
    </source>
</evidence>
<evidence type="ECO:0008006" key="12">
    <source>
        <dbReference type="Google" id="ProtNLM"/>
    </source>
</evidence>
<dbReference type="InParanoid" id="A0A401H2U5"/>
<feature type="compositionally biased region" description="Acidic residues" evidence="7">
    <location>
        <begin position="310"/>
        <end position="319"/>
    </location>
</feature>
<dbReference type="InterPro" id="IPR008918">
    <property type="entry name" value="HhH2"/>
</dbReference>
<dbReference type="SUPFAM" id="SSF88723">
    <property type="entry name" value="PIN domain-like"/>
    <property type="match status" value="1"/>
</dbReference>
<dbReference type="Proteomes" id="UP000287166">
    <property type="component" value="Unassembled WGS sequence"/>
</dbReference>
<feature type="domain" description="XPG N-terminal" evidence="9">
    <location>
        <begin position="1"/>
        <end position="100"/>
    </location>
</feature>
<sequence length="637" mass="69886">MGVLGFAPFIQKTCPEVIKTLPNRLRSLSGKTVVLDGTLITQRLHFAPMPHRYRHVLGWYRIIRELRECDVHAICVFDGKERSLAKEMEIKRRRAVRKVTEARGELELQRLGRLQRLTSLLHSWRALNTPAQNKAADSLRSLVGEHVNLPPLPSYMTGTPRDDTPNTLLHYNAHPWHVVPSEEAMGDFSQSDMDDVLKHAGVPVNASQDADSMPFADGPGTSEYTTNPVIPPLSGRDGPATNSVETATAPPVEQPTDSSDDIPHLRDLSLHDVPDLEEVVELDDETSAIASTAPELDDLSSPPMPIPTDLETESEQVDPEDLSSALSELYLQYRQSVPELTSLPEQAPAEAVTPEAEASVDEDAAASAADAQAEYAMSKTQHQLMLDEGQLWAHLAEADLGDAEITAVAALTHKSSIISESYKRRTHPPTIETYTESREILEALGVPCIEPTGPFEAEALASSLVINGYADYVASEDTDVLVYEAPLIRNISNRSGPLVVISGTDVRELLALDRAGFVDFALLLGTDFSSRIKNVGPSRALALIREHGSIERVLEQAPQFPPRTPQDVYLAQVDRARLVFETLPSPPDASSIEMKDPDEEEVSRIMKHYGLSSALKEEWDGNVGLEGNYFQDDPSAS</sequence>
<keyword evidence="5" id="KW-0378">Hydrolase</keyword>
<proteinExistence type="predicted"/>
<evidence type="ECO:0000259" key="8">
    <source>
        <dbReference type="SMART" id="SM00484"/>
    </source>
</evidence>
<evidence type="ECO:0000256" key="6">
    <source>
        <dbReference type="ARBA" id="ARBA00022842"/>
    </source>
</evidence>
<dbReference type="InterPro" id="IPR036279">
    <property type="entry name" value="5-3_exonuclease_C_sf"/>
</dbReference>
<dbReference type="GO" id="GO:0017108">
    <property type="term" value="F:5'-flap endonuclease activity"/>
    <property type="evidence" value="ECO:0007669"/>
    <property type="project" value="TreeGrafter"/>
</dbReference>
<dbReference type="InterPro" id="IPR006085">
    <property type="entry name" value="XPG_DNA_repair_N"/>
</dbReference>
<name>A0A401H2U5_9APHY</name>
<dbReference type="AlphaFoldDB" id="A0A401H2U5"/>
<evidence type="ECO:0000313" key="10">
    <source>
        <dbReference type="EMBL" id="GBE88728.1"/>
    </source>
</evidence>
<reference evidence="10 11" key="1">
    <citation type="journal article" date="2018" name="Sci. Rep.">
        <title>Genome sequence of the cauliflower mushroom Sparassis crispa (Hanabiratake) and its association with beneficial usage.</title>
        <authorList>
            <person name="Kiyama R."/>
            <person name="Furutani Y."/>
            <person name="Kawaguchi K."/>
            <person name="Nakanishi T."/>
        </authorList>
    </citation>
    <scope>NUCLEOTIDE SEQUENCE [LARGE SCALE GENOMIC DNA]</scope>
</reference>
<feature type="region of interest" description="Disordered" evidence="7">
    <location>
        <begin position="341"/>
        <end position="372"/>
    </location>
</feature>
<dbReference type="Pfam" id="PF00752">
    <property type="entry name" value="XPG_N"/>
    <property type="match status" value="1"/>
</dbReference>
<dbReference type="PANTHER" id="PTHR11081">
    <property type="entry name" value="FLAP ENDONUCLEASE FAMILY MEMBER"/>
    <property type="match status" value="1"/>
</dbReference>
<organism evidence="10 11">
    <name type="scientific">Sparassis crispa</name>
    <dbReference type="NCBI Taxonomy" id="139825"/>
    <lineage>
        <taxon>Eukaryota</taxon>
        <taxon>Fungi</taxon>
        <taxon>Dikarya</taxon>
        <taxon>Basidiomycota</taxon>
        <taxon>Agaricomycotina</taxon>
        <taxon>Agaricomycetes</taxon>
        <taxon>Polyporales</taxon>
        <taxon>Sparassidaceae</taxon>
        <taxon>Sparassis</taxon>
    </lineage>
</organism>
<keyword evidence="3" id="KW-0479">Metal-binding</keyword>
<protein>
    <recommendedName>
        <fullName evidence="12">PIN domain-like protein</fullName>
    </recommendedName>
</protein>
<dbReference type="PRINTS" id="PR00853">
    <property type="entry name" value="XPGRADSUPER"/>
</dbReference>
<gene>
    <name evidence="10" type="ORF">SCP_1401330</name>
</gene>
<dbReference type="SMART" id="SM00485">
    <property type="entry name" value="XPGN"/>
    <property type="match status" value="1"/>
</dbReference>
<dbReference type="InterPro" id="IPR029060">
    <property type="entry name" value="PIN-like_dom_sf"/>
</dbReference>
<dbReference type="GO" id="GO:0003677">
    <property type="term" value="F:DNA binding"/>
    <property type="evidence" value="ECO:0007669"/>
    <property type="project" value="InterPro"/>
</dbReference>
<evidence type="ECO:0000256" key="3">
    <source>
        <dbReference type="ARBA" id="ARBA00022723"/>
    </source>
</evidence>
<dbReference type="PANTHER" id="PTHR11081:SF9">
    <property type="entry name" value="FLAP ENDONUCLEASE 1"/>
    <property type="match status" value="1"/>
</dbReference>
<feature type="compositionally biased region" description="Low complexity" evidence="7">
    <location>
        <begin position="344"/>
        <end position="357"/>
    </location>
</feature>
<dbReference type="OrthoDB" id="31113at2759"/>
<keyword evidence="6" id="KW-0460">Magnesium</keyword>
<dbReference type="Pfam" id="PF00867">
    <property type="entry name" value="XPG_I"/>
    <property type="match status" value="1"/>
</dbReference>
<dbReference type="GO" id="GO:0008409">
    <property type="term" value="F:5'-3' exonuclease activity"/>
    <property type="evidence" value="ECO:0007669"/>
    <property type="project" value="TreeGrafter"/>
</dbReference>
<dbReference type="Gene3D" id="1.10.150.20">
    <property type="entry name" value="5' to 3' exonuclease, C-terminal subdomain"/>
    <property type="match status" value="1"/>
</dbReference>
<dbReference type="GO" id="GO:0006281">
    <property type="term" value="P:DNA repair"/>
    <property type="evidence" value="ECO:0007669"/>
    <property type="project" value="UniProtKB-ARBA"/>
</dbReference>
<dbReference type="GO" id="GO:0046872">
    <property type="term" value="F:metal ion binding"/>
    <property type="evidence" value="ECO:0007669"/>
    <property type="project" value="UniProtKB-KW"/>
</dbReference>
<dbReference type="EMBL" id="BFAD01000014">
    <property type="protein sequence ID" value="GBE88728.1"/>
    <property type="molecule type" value="Genomic_DNA"/>
</dbReference>
<keyword evidence="11" id="KW-1185">Reference proteome</keyword>
<dbReference type="InterPro" id="IPR006084">
    <property type="entry name" value="XPG/Rad2"/>
</dbReference>
<evidence type="ECO:0000256" key="2">
    <source>
        <dbReference type="ARBA" id="ARBA00022722"/>
    </source>
</evidence>
<feature type="region of interest" description="Disordered" evidence="7">
    <location>
        <begin position="204"/>
        <end position="266"/>
    </location>
</feature>
<dbReference type="GeneID" id="38785645"/>
<evidence type="ECO:0000313" key="11">
    <source>
        <dbReference type="Proteomes" id="UP000287166"/>
    </source>
</evidence>
<dbReference type="GO" id="GO:0005737">
    <property type="term" value="C:cytoplasm"/>
    <property type="evidence" value="ECO:0007669"/>
    <property type="project" value="TreeGrafter"/>
</dbReference>
<feature type="region of interest" description="Disordered" evidence="7">
    <location>
        <begin position="291"/>
        <end position="319"/>
    </location>
</feature>
<comment type="cofactor">
    <cofactor evidence="1">
        <name>Mg(2+)</name>
        <dbReference type="ChEBI" id="CHEBI:18420"/>
    </cofactor>
</comment>